<reference evidence="1 2" key="1">
    <citation type="submission" date="2018-08" db="EMBL/GenBank/DDBJ databases">
        <title>A genome reference for cultivated species of the human gut microbiota.</title>
        <authorList>
            <person name="Zou Y."/>
            <person name="Xue W."/>
            <person name="Luo G."/>
        </authorList>
    </citation>
    <scope>NUCLEOTIDE SEQUENCE [LARGE SCALE GENOMIC DNA]</scope>
    <source>
        <strain evidence="1 2">AF24-29</strain>
    </source>
</reference>
<accession>A0A412G0M3</accession>
<dbReference type="EMBL" id="QRUP01000010">
    <property type="protein sequence ID" value="RGR73986.1"/>
    <property type="molecule type" value="Genomic_DNA"/>
</dbReference>
<evidence type="ECO:0000313" key="2">
    <source>
        <dbReference type="Proteomes" id="UP000284178"/>
    </source>
</evidence>
<protein>
    <recommendedName>
        <fullName evidence="3">Tetratricopeptide repeat protein</fullName>
    </recommendedName>
</protein>
<dbReference type="AlphaFoldDB" id="A0A412G0M3"/>
<proteinExistence type="predicted"/>
<evidence type="ECO:0000313" key="1">
    <source>
        <dbReference type="EMBL" id="RGR73986.1"/>
    </source>
</evidence>
<dbReference type="RefSeq" id="WP_117894993.1">
    <property type="nucleotide sequence ID" value="NZ_CABJCV010000010.1"/>
</dbReference>
<evidence type="ECO:0008006" key="3">
    <source>
        <dbReference type="Google" id="ProtNLM"/>
    </source>
</evidence>
<keyword evidence="2" id="KW-1185">Reference proteome</keyword>
<organism evidence="1 2">
    <name type="scientific">Holdemania filiformis</name>
    <dbReference type="NCBI Taxonomy" id="61171"/>
    <lineage>
        <taxon>Bacteria</taxon>
        <taxon>Bacillati</taxon>
        <taxon>Bacillota</taxon>
        <taxon>Erysipelotrichia</taxon>
        <taxon>Erysipelotrichales</taxon>
        <taxon>Erysipelotrichaceae</taxon>
        <taxon>Holdemania</taxon>
    </lineage>
</organism>
<comment type="caution">
    <text evidence="1">The sequence shown here is derived from an EMBL/GenBank/DDBJ whole genome shotgun (WGS) entry which is preliminary data.</text>
</comment>
<name>A0A412G0M3_9FIRM</name>
<dbReference type="Proteomes" id="UP000284178">
    <property type="component" value="Unassembled WGS sequence"/>
</dbReference>
<gene>
    <name evidence="1" type="ORF">DWY25_09240</name>
</gene>
<dbReference type="GeneID" id="83015584"/>
<sequence length="440" mass="51072">MQEETKRLAGVLIGIHRRQRLKEDPAGGWTQDQFILDEAGEAICSRMTLYKLEQGQGIQDEERLELLLRKLGETPLKQPEQVSLRKERIQRLKQAYEQFDQKALGELLTDIEALPPTTQVITMELQLCLSLIIEHLAFPDTQPHKPLYIRYREFDAKLKNQIFMYLDLAQVLDEDLYVMMIVLFWQININQWTDRKLSETLLERLEQCEPHDGIWLHRKGTFLSALNRKAEALDCFNQVLSGSFPLSDAVRTLTEIMRFRIWKQFDPDDAFRRSGSFEQTLAALPEELTSQGWMELGLCLCEGGEEKGTERIDRALAQAPYLALYYLPHLFHCPLDPVRILSLAQIYLDRWTTPGTLAIYRYYEAKQAGEAPGLLQQCILKEILPEIEDTVYRPQELIPLLHDELLTLVQQSGSYKGLADFEQITKRRKPALIREIWING</sequence>